<evidence type="ECO:0000259" key="4">
    <source>
        <dbReference type="Pfam" id="PF00884"/>
    </source>
</evidence>
<sequence>MAQGMGQGAGEGQGTDGTRTAEDVVAGIEQVREARPNILMILVDQLYYPQRGYGDAGFAQGIKQVLDFVGDIDPATNPYAKHFPGFCKLREYATVFADHTIAESACIPSRASIMTGQYGPRTGVTQTDGLFKNGDASNFPWLRHDGTPTAGDWFRALGYTTHYFGKWHVSEPPNHTLQEYGFGDWELSWPEPHGASINNLGTYRDYQFADLACSFLRGRALGVPYNRALSQQGVDAPLDTNKPQTPPFFAVVSFTNPHDIATYPTLPRGLQPQWPPEHGAAIAVRQPPSPVGPGGSVPIPPQGTISTKPTEGTFQVPMNPTGLPQDCATASPTQDEDLLANNKPRAQFDASYKVALGLAAKTGLSIGQGMGGDPQTVLQNAVKATLGIAIPFQLQKDPDGAAVGFLQYYAYMISMVDRHILRVLETLEQSGLRKDTIVVFASDHGEYGAAHGMMIEKWHGAYQEAVHVPFLVSAPRFNTVRDVPRIVTAQTSHIDILPTLLKLAHATDDHIERVRHELSKTHAAGPLPGANLKPLLRSEERIVSGPVIGPDGQPRSGVLFVTDDMITEPLPHDADPHNVQSWQQYAVYAATVDLLRTPPAEGESRPYVPALSSGAVPQPAHVRALRSGQWKLVRYCDPWSERPVPDQWELYDLASDPIENTNLLVNDAAFPTVIASITDPKRRAHLETVAGDLRAELQRQEAALLSPYPSAHPTASATSRIEHA</sequence>
<dbReference type="Gene3D" id="3.40.720.10">
    <property type="entry name" value="Alkaline Phosphatase, subunit A"/>
    <property type="match status" value="2"/>
</dbReference>
<dbReference type="EMBL" id="JBHTIF010000001">
    <property type="protein sequence ID" value="MFD0726293.1"/>
    <property type="molecule type" value="Genomic_DNA"/>
</dbReference>
<organism evidence="5 6">
    <name type="scientific">Lysobacter brunescens</name>
    <dbReference type="NCBI Taxonomy" id="262323"/>
    <lineage>
        <taxon>Bacteria</taxon>
        <taxon>Pseudomonadati</taxon>
        <taxon>Pseudomonadota</taxon>
        <taxon>Gammaproteobacteria</taxon>
        <taxon>Lysobacterales</taxon>
        <taxon>Lysobacteraceae</taxon>
        <taxon>Lysobacter</taxon>
    </lineage>
</organism>
<feature type="domain" description="Sulfatase N-terminal" evidence="4">
    <location>
        <begin position="77"/>
        <end position="505"/>
    </location>
</feature>
<dbReference type="SUPFAM" id="SSF53649">
    <property type="entry name" value="Alkaline phosphatase-like"/>
    <property type="match status" value="1"/>
</dbReference>
<dbReference type="RefSeq" id="WP_386823909.1">
    <property type="nucleotide sequence ID" value="NZ_JBHTIF010000001.1"/>
</dbReference>
<dbReference type="InterPro" id="IPR050738">
    <property type="entry name" value="Sulfatase"/>
</dbReference>
<feature type="region of interest" description="Disordered" evidence="3">
    <location>
        <begin position="704"/>
        <end position="724"/>
    </location>
</feature>
<dbReference type="Gene3D" id="3.30.1120.10">
    <property type="match status" value="1"/>
</dbReference>
<reference evidence="6" key="1">
    <citation type="journal article" date="2019" name="Int. J. Syst. Evol. Microbiol.">
        <title>The Global Catalogue of Microorganisms (GCM) 10K type strain sequencing project: providing services to taxonomists for standard genome sequencing and annotation.</title>
        <authorList>
            <consortium name="The Broad Institute Genomics Platform"/>
            <consortium name="The Broad Institute Genome Sequencing Center for Infectious Disease"/>
            <person name="Wu L."/>
            <person name="Ma J."/>
        </authorList>
    </citation>
    <scope>NUCLEOTIDE SEQUENCE [LARGE SCALE GENOMIC DNA]</scope>
    <source>
        <strain evidence="6">CCUG 55585</strain>
    </source>
</reference>
<feature type="compositionally biased region" description="Polar residues" evidence="3">
    <location>
        <begin position="713"/>
        <end position="724"/>
    </location>
</feature>
<proteinExistence type="inferred from homology"/>
<name>A0ABW2YH99_9GAMM</name>
<dbReference type="PANTHER" id="PTHR42693:SF53">
    <property type="entry name" value="ENDO-4-O-SULFATASE"/>
    <property type="match status" value="1"/>
</dbReference>
<evidence type="ECO:0000313" key="6">
    <source>
        <dbReference type="Proteomes" id="UP001597110"/>
    </source>
</evidence>
<dbReference type="InterPro" id="IPR000917">
    <property type="entry name" value="Sulfatase_N"/>
</dbReference>
<keyword evidence="6" id="KW-1185">Reference proteome</keyword>
<dbReference type="InterPro" id="IPR017850">
    <property type="entry name" value="Alkaline_phosphatase_core_sf"/>
</dbReference>
<evidence type="ECO:0000313" key="5">
    <source>
        <dbReference type="EMBL" id="MFD0726293.1"/>
    </source>
</evidence>
<evidence type="ECO:0000256" key="1">
    <source>
        <dbReference type="ARBA" id="ARBA00008779"/>
    </source>
</evidence>
<evidence type="ECO:0000256" key="2">
    <source>
        <dbReference type="ARBA" id="ARBA00022801"/>
    </source>
</evidence>
<accession>A0ABW2YH99</accession>
<dbReference type="PANTHER" id="PTHR42693">
    <property type="entry name" value="ARYLSULFATASE FAMILY MEMBER"/>
    <property type="match status" value="1"/>
</dbReference>
<comment type="similarity">
    <text evidence="1">Belongs to the sulfatase family.</text>
</comment>
<dbReference type="Pfam" id="PF00884">
    <property type="entry name" value="Sulfatase"/>
    <property type="match status" value="1"/>
</dbReference>
<dbReference type="Proteomes" id="UP001597110">
    <property type="component" value="Unassembled WGS sequence"/>
</dbReference>
<protein>
    <submittedName>
        <fullName evidence="5">Sulfatase-like hydrolase/transferase</fullName>
    </submittedName>
</protein>
<gene>
    <name evidence="5" type="ORF">ACFQ0E_11885</name>
</gene>
<keyword evidence="2" id="KW-0378">Hydrolase</keyword>
<comment type="caution">
    <text evidence="5">The sequence shown here is derived from an EMBL/GenBank/DDBJ whole genome shotgun (WGS) entry which is preliminary data.</text>
</comment>
<evidence type="ECO:0000256" key="3">
    <source>
        <dbReference type="SAM" id="MobiDB-lite"/>
    </source>
</evidence>